<keyword evidence="2" id="KW-0732">Signal</keyword>
<feature type="compositionally biased region" description="Polar residues" evidence="1">
    <location>
        <begin position="29"/>
        <end position="49"/>
    </location>
</feature>
<feature type="non-terminal residue" evidence="3">
    <location>
        <position position="1"/>
    </location>
</feature>
<dbReference type="AlphaFoldDB" id="A0A401U198"/>
<evidence type="ECO:0000313" key="3">
    <source>
        <dbReference type="EMBL" id="GCC48668.1"/>
    </source>
</evidence>
<evidence type="ECO:0000256" key="2">
    <source>
        <dbReference type="SAM" id="SignalP"/>
    </source>
</evidence>
<keyword evidence="4" id="KW-1185">Reference proteome</keyword>
<feature type="region of interest" description="Disordered" evidence="1">
    <location>
        <begin position="26"/>
        <end position="49"/>
    </location>
</feature>
<dbReference type="EMBL" id="BEZZ01240704">
    <property type="protein sequence ID" value="GCC48668.1"/>
    <property type="molecule type" value="Genomic_DNA"/>
</dbReference>
<feature type="chain" id="PRO_5019157379" evidence="2">
    <location>
        <begin position="17"/>
        <end position="49"/>
    </location>
</feature>
<name>A0A401U198_CHIPU</name>
<organism evidence="3 4">
    <name type="scientific">Chiloscyllium punctatum</name>
    <name type="common">Brownbanded bambooshark</name>
    <name type="synonym">Hemiscyllium punctatum</name>
    <dbReference type="NCBI Taxonomy" id="137246"/>
    <lineage>
        <taxon>Eukaryota</taxon>
        <taxon>Metazoa</taxon>
        <taxon>Chordata</taxon>
        <taxon>Craniata</taxon>
        <taxon>Vertebrata</taxon>
        <taxon>Chondrichthyes</taxon>
        <taxon>Elasmobranchii</taxon>
        <taxon>Galeomorphii</taxon>
        <taxon>Galeoidea</taxon>
        <taxon>Orectolobiformes</taxon>
        <taxon>Hemiscylliidae</taxon>
        <taxon>Chiloscyllium</taxon>
    </lineage>
</organism>
<protein>
    <submittedName>
        <fullName evidence="3">Uncharacterized protein</fullName>
    </submittedName>
</protein>
<feature type="signal peptide" evidence="2">
    <location>
        <begin position="1"/>
        <end position="16"/>
    </location>
</feature>
<dbReference type="Proteomes" id="UP000287033">
    <property type="component" value="Unassembled WGS sequence"/>
</dbReference>
<accession>A0A401U198</accession>
<comment type="caution">
    <text evidence="3">The sequence shown here is derived from an EMBL/GenBank/DDBJ whole genome shotgun (WGS) entry which is preliminary data.</text>
</comment>
<reference evidence="3 4" key="1">
    <citation type="journal article" date="2018" name="Nat. Ecol. Evol.">
        <title>Shark genomes provide insights into elasmobranch evolution and the origin of vertebrates.</title>
        <authorList>
            <person name="Hara Y"/>
            <person name="Yamaguchi K"/>
            <person name="Onimaru K"/>
            <person name="Kadota M"/>
            <person name="Koyanagi M"/>
            <person name="Keeley SD"/>
            <person name="Tatsumi K"/>
            <person name="Tanaka K"/>
            <person name="Motone F"/>
            <person name="Kageyama Y"/>
            <person name="Nozu R"/>
            <person name="Adachi N"/>
            <person name="Nishimura O"/>
            <person name="Nakagawa R"/>
            <person name="Tanegashima C"/>
            <person name="Kiyatake I"/>
            <person name="Matsumoto R"/>
            <person name="Murakumo K"/>
            <person name="Nishida K"/>
            <person name="Terakita A"/>
            <person name="Kuratani S"/>
            <person name="Sato K"/>
            <person name="Hyodo S Kuraku.S."/>
        </authorList>
    </citation>
    <scope>NUCLEOTIDE SEQUENCE [LARGE SCALE GENOMIC DNA]</scope>
</reference>
<sequence>LLLVVVAVVVVVLVLGTPEESERRLPRSGSVSMVRSDTNFTTDSASRRF</sequence>
<gene>
    <name evidence="3" type="ORF">chiPu_0032578</name>
</gene>
<evidence type="ECO:0000256" key="1">
    <source>
        <dbReference type="SAM" id="MobiDB-lite"/>
    </source>
</evidence>
<evidence type="ECO:0000313" key="4">
    <source>
        <dbReference type="Proteomes" id="UP000287033"/>
    </source>
</evidence>
<proteinExistence type="predicted"/>